<dbReference type="AlphaFoldDB" id="A0A1M5K7X5"/>
<evidence type="ECO:0000313" key="1">
    <source>
        <dbReference type="EMBL" id="SHG48906.1"/>
    </source>
</evidence>
<proteinExistence type="predicted"/>
<sequence length="88" mass="9502">MANNVSDLLLEGNVAASLLQRIFIPDITLAKIRCDSCDCVSGVGSLTLHASPMGAVLKCADCESDLMRAVDTPRGLWLEMTGARYLRF</sequence>
<gene>
    <name evidence="1" type="ORF">SAMN05443248_1717</name>
    <name evidence="2" type="ORF">SAMN05444169_4982</name>
</gene>
<dbReference type="EMBL" id="LT670817">
    <property type="protein sequence ID" value="SHG48906.1"/>
    <property type="molecule type" value="Genomic_DNA"/>
</dbReference>
<dbReference type="EMBL" id="LT670818">
    <property type="protein sequence ID" value="SHG95920.1"/>
    <property type="molecule type" value="Genomic_DNA"/>
</dbReference>
<organism evidence="1 3">
    <name type="scientific">Bradyrhizobium erythrophlei</name>
    <dbReference type="NCBI Taxonomy" id="1437360"/>
    <lineage>
        <taxon>Bacteria</taxon>
        <taxon>Pseudomonadati</taxon>
        <taxon>Pseudomonadota</taxon>
        <taxon>Alphaproteobacteria</taxon>
        <taxon>Hyphomicrobiales</taxon>
        <taxon>Nitrobacteraceae</taxon>
        <taxon>Bradyrhizobium</taxon>
    </lineage>
</organism>
<reference evidence="3 4" key="1">
    <citation type="submission" date="2016-11" db="EMBL/GenBank/DDBJ databases">
        <authorList>
            <person name="Jaros S."/>
            <person name="Januszkiewicz K."/>
            <person name="Wedrychowicz H."/>
        </authorList>
    </citation>
    <scope>NUCLEOTIDE SEQUENCE [LARGE SCALE GENOMIC DNA]</scope>
    <source>
        <strain evidence="1 3">GAS138</strain>
        <strain evidence="2 4">GAS242</strain>
    </source>
</reference>
<evidence type="ECO:0000313" key="4">
    <source>
        <dbReference type="Proteomes" id="UP000190675"/>
    </source>
</evidence>
<dbReference type="Proteomes" id="UP000190675">
    <property type="component" value="Chromosome I"/>
</dbReference>
<dbReference type="Proteomes" id="UP000189796">
    <property type="component" value="Chromosome I"/>
</dbReference>
<evidence type="ECO:0000313" key="3">
    <source>
        <dbReference type="Proteomes" id="UP000189796"/>
    </source>
</evidence>
<accession>A0A1M5K7X5</accession>
<dbReference type="InterPro" id="IPR045423">
    <property type="entry name" value="DUF6510"/>
</dbReference>
<dbReference type="RefSeq" id="WP_079568215.1">
    <property type="nucleotide sequence ID" value="NZ_LT670817.1"/>
</dbReference>
<evidence type="ECO:0000313" key="2">
    <source>
        <dbReference type="EMBL" id="SHG95920.1"/>
    </source>
</evidence>
<dbReference type="Pfam" id="PF20120">
    <property type="entry name" value="DUF6510"/>
    <property type="match status" value="1"/>
</dbReference>
<name>A0A1M5K7X5_9BRAD</name>
<protein>
    <submittedName>
        <fullName evidence="1">Uncharacterized protein</fullName>
    </submittedName>
</protein>